<evidence type="ECO:0000256" key="4">
    <source>
        <dbReference type="ARBA" id="ARBA00023136"/>
    </source>
</evidence>
<reference evidence="9 10" key="1">
    <citation type="submission" date="2019-04" db="EMBL/GenBank/DDBJ databases">
        <title>Sphingobacterium olei sp. nov., isolated from oil-contaminated soil.</title>
        <authorList>
            <person name="Liu B."/>
        </authorList>
    </citation>
    <scope>NUCLEOTIDE SEQUENCE [LARGE SCALE GENOMIC DNA]</scope>
    <source>
        <strain evidence="9 10">Y3L14</strain>
    </source>
</reference>
<evidence type="ECO:0000256" key="3">
    <source>
        <dbReference type="ARBA" id="ARBA00022729"/>
    </source>
</evidence>
<dbReference type="Gene3D" id="1.25.40.390">
    <property type="match status" value="1"/>
</dbReference>
<dbReference type="Pfam" id="PF07980">
    <property type="entry name" value="SusD_RagB"/>
    <property type="match status" value="1"/>
</dbReference>
<evidence type="ECO:0000259" key="7">
    <source>
        <dbReference type="Pfam" id="PF07980"/>
    </source>
</evidence>
<evidence type="ECO:0000256" key="5">
    <source>
        <dbReference type="ARBA" id="ARBA00023237"/>
    </source>
</evidence>
<evidence type="ECO:0000256" key="2">
    <source>
        <dbReference type="ARBA" id="ARBA00006275"/>
    </source>
</evidence>
<dbReference type="EMBL" id="SUKA01000001">
    <property type="protein sequence ID" value="TJY67836.1"/>
    <property type="molecule type" value="Genomic_DNA"/>
</dbReference>
<dbReference type="SUPFAM" id="SSF48452">
    <property type="entry name" value="TPR-like"/>
    <property type="match status" value="1"/>
</dbReference>
<comment type="caution">
    <text evidence="9">The sequence shown here is derived from an EMBL/GenBank/DDBJ whole genome shotgun (WGS) entry which is preliminary data.</text>
</comment>
<keyword evidence="4" id="KW-0472">Membrane</keyword>
<protein>
    <submittedName>
        <fullName evidence="9">RagB/SusD family nutrient uptake outer membrane protein</fullName>
    </submittedName>
</protein>
<dbReference type="GO" id="GO:0009279">
    <property type="term" value="C:cell outer membrane"/>
    <property type="evidence" value="ECO:0007669"/>
    <property type="project" value="UniProtKB-SubCell"/>
</dbReference>
<feature type="chain" id="PRO_5020598720" evidence="6">
    <location>
        <begin position="24"/>
        <end position="457"/>
    </location>
</feature>
<dbReference type="InterPro" id="IPR011990">
    <property type="entry name" value="TPR-like_helical_dom_sf"/>
</dbReference>
<keyword evidence="10" id="KW-1185">Reference proteome</keyword>
<dbReference type="Proteomes" id="UP000309872">
    <property type="component" value="Unassembled WGS sequence"/>
</dbReference>
<proteinExistence type="inferred from homology"/>
<name>A0A4U0H808_9SPHI</name>
<feature type="domain" description="RagB/SusD" evidence="7">
    <location>
        <begin position="324"/>
        <end position="456"/>
    </location>
</feature>
<sequence length="457" mass="51773">MKNTNIKFLLFTLIVLVSSCADSFLDKEPISGFSAKGFYKNASDAQAGVYGIYNSMQSAFRQNFALWGEGRADAVSTNQAGDPLALTQNDLTPVMQSARWDNLYTVISRANYAIKYIPQVFDSEEGTLRNQLIGQARALRAIAYFYAVRVWGDVPLIVEPFESVQQDIFSTRTNQEAVLDMIEEDLLYASTYCADNYTGARNRVILTKGGADAFLTQVYMWRKKYQDAIDAAERVIESPYYSLVSMQDWNKIFTDGMSNESIFEVGYNEIQTNALRVIYALGSDSYYFPSLAFRSTFEDGDLRRTRIYDVTQTAPRKIWKFFGEGFNDESPDPSSNNIVLVRLADIILLKAEAHANLNEPDLALPLLNQIRRRAGLDNLDLSGSTALYGDLASAVLHERAVELCYEGHRWFDLVRTGKVVEVMGPINEISDTRNFVWPIHEDIINRNPNIDQNEFYK</sequence>
<dbReference type="AlphaFoldDB" id="A0A4U0H808"/>
<dbReference type="OrthoDB" id="621570at2"/>
<evidence type="ECO:0000256" key="1">
    <source>
        <dbReference type="ARBA" id="ARBA00004442"/>
    </source>
</evidence>
<dbReference type="InterPro" id="IPR033985">
    <property type="entry name" value="SusD-like_N"/>
</dbReference>
<keyword evidence="3 6" id="KW-0732">Signal</keyword>
<gene>
    <name evidence="9" type="ORF">FAZ19_00805</name>
</gene>
<dbReference type="CDD" id="cd08977">
    <property type="entry name" value="SusD"/>
    <property type="match status" value="1"/>
</dbReference>
<keyword evidence="5" id="KW-0998">Cell outer membrane</keyword>
<dbReference type="InterPro" id="IPR012944">
    <property type="entry name" value="SusD_RagB_dom"/>
</dbReference>
<accession>A0A4U0H808</accession>
<organism evidence="9 10">
    <name type="scientific">Sphingobacterium alkalisoli</name>
    <dbReference type="NCBI Taxonomy" id="1874115"/>
    <lineage>
        <taxon>Bacteria</taxon>
        <taxon>Pseudomonadati</taxon>
        <taxon>Bacteroidota</taxon>
        <taxon>Sphingobacteriia</taxon>
        <taxon>Sphingobacteriales</taxon>
        <taxon>Sphingobacteriaceae</taxon>
        <taxon>Sphingobacterium</taxon>
    </lineage>
</organism>
<comment type="subcellular location">
    <subcellularLocation>
        <location evidence="1">Cell outer membrane</location>
    </subcellularLocation>
</comment>
<dbReference type="PROSITE" id="PS51257">
    <property type="entry name" value="PROKAR_LIPOPROTEIN"/>
    <property type="match status" value="1"/>
</dbReference>
<feature type="domain" description="SusD-like N-terminal" evidence="8">
    <location>
        <begin position="76"/>
        <end position="220"/>
    </location>
</feature>
<comment type="similarity">
    <text evidence="2">Belongs to the SusD family.</text>
</comment>
<feature type="signal peptide" evidence="6">
    <location>
        <begin position="1"/>
        <end position="23"/>
    </location>
</feature>
<evidence type="ECO:0000313" key="10">
    <source>
        <dbReference type="Proteomes" id="UP000309872"/>
    </source>
</evidence>
<dbReference type="Pfam" id="PF14322">
    <property type="entry name" value="SusD-like_3"/>
    <property type="match status" value="1"/>
</dbReference>
<dbReference type="RefSeq" id="WP_136818703.1">
    <property type="nucleotide sequence ID" value="NZ_BMJX01000001.1"/>
</dbReference>
<evidence type="ECO:0000256" key="6">
    <source>
        <dbReference type="SAM" id="SignalP"/>
    </source>
</evidence>
<evidence type="ECO:0000313" key="9">
    <source>
        <dbReference type="EMBL" id="TJY67836.1"/>
    </source>
</evidence>
<evidence type="ECO:0000259" key="8">
    <source>
        <dbReference type="Pfam" id="PF14322"/>
    </source>
</evidence>